<organism evidence="2 3">
    <name type="scientific">Streptomyces viridochromogenes</name>
    <dbReference type="NCBI Taxonomy" id="1938"/>
    <lineage>
        <taxon>Bacteria</taxon>
        <taxon>Bacillati</taxon>
        <taxon>Actinomycetota</taxon>
        <taxon>Actinomycetes</taxon>
        <taxon>Kitasatosporales</taxon>
        <taxon>Streptomycetaceae</taxon>
        <taxon>Streptomyces</taxon>
    </lineage>
</organism>
<comment type="caution">
    <text evidence="2">The sequence shown here is derived from an EMBL/GenBank/DDBJ whole genome shotgun (WGS) entry which is preliminary data.</text>
</comment>
<name>A0A0J7Z648_STRVR</name>
<feature type="region of interest" description="Disordered" evidence="1">
    <location>
        <begin position="227"/>
        <end position="247"/>
    </location>
</feature>
<dbReference type="RefSeq" id="WP_048584180.1">
    <property type="nucleotide sequence ID" value="NZ_LFNT01000038.1"/>
</dbReference>
<dbReference type="PATRIC" id="fig|1938.3.peg.5216"/>
<dbReference type="OrthoDB" id="4112854at2"/>
<accession>A0A0J7Z648</accession>
<dbReference type="AlphaFoldDB" id="A0A0J7Z648"/>
<evidence type="ECO:0000313" key="2">
    <source>
        <dbReference type="EMBL" id="KMS71279.1"/>
    </source>
</evidence>
<proteinExistence type="predicted"/>
<sequence>MTQEAAEQPPLRLVIDDSARDPSSKIWYALPAGYLNVPIDALDPEPGSEQETYLQQAMELVLGLAPEDQRDRYTGALRDVRFMAARMRSEGVIACSLGMHYADNGTSAMSVFTVALKDIDWAPAKITAVRAVALRESTENVELLTLPGGRPASISDTLITTPDLAGVPGQDLYQCTLYIPAPSGTQLGVLTLSSTAVGSRKHYRDMMAGIAHTVSFHDPMPEIERAARGDGPDGTGGIAGDIASDFG</sequence>
<dbReference type="Proteomes" id="UP000037432">
    <property type="component" value="Unassembled WGS sequence"/>
</dbReference>
<evidence type="ECO:0000313" key="3">
    <source>
        <dbReference type="Proteomes" id="UP000037432"/>
    </source>
</evidence>
<dbReference type="EMBL" id="LFNT01000038">
    <property type="protein sequence ID" value="KMS71279.1"/>
    <property type="molecule type" value="Genomic_DNA"/>
</dbReference>
<reference evidence="2 3" key="1">
    <citation type="submission" date="2015-06" db="EMBL/GenBank/DDBJ databases">
        <authorList>
            <person name="Ju K.-S."/>
            <person name="Doroghazi J.R."/>
            <person name="Metcalf W.W."/>
        </authorList>
    </citation>
    <scope>NUCLEOTIDE SEQUENCE [LARGE SCALE GENOMIC DNA]</scope>
    <source>
        <strain evidence="2 3">NRRL 3414</strain>
    </source>
</reference>
<gene>
    <name evidence="2" type="ORF">ACM01_28165</name>
</gene>
<protein>
    <submittedName>
        <fullName evidence="2">Uncharacterized protein</fullName>
    </submittedName>
</protein>
<evidence type="ECO:0000256" key="1">
    <source>
        <dbReference type="SAM" id="MobiDB-lite"/>
    </source>
</evidence>